<protein>
    <submittedName>
        <fullName evidence="2">DNA-binding PadR family transcriptional regulator</fullName>
    </submittedName>
</protein>
<dbReference type="PANTHER" id="PTHR33169">
    <property type="entry name" value="PADR-FAMILY TRANSCRIPTIONAL REGULATOR"/>
    <property type="match status" value="1"/>
</dbReference>
<dbReference type="RefSeq" id="WP_184792026.1">
    <property type="nucleotide sequence ID" value="NZ_BONT01000074.1"/>
</dbReference>
<name>A0A841FZ86_9ACTN</name>
<dbReference type="InterPro" id="IPR036388">
    <property type="entry name" value="WH-like_DNA-bd_sf"/>
</dbReference>
<dbReference type="AlphaFoldDB" id="A0A841FZ86"/>
<keyword evidence="2" id="KW-0238">DNA-binding</keyword>
<feature type="domain" description="Transcription regulator PadR N-terminal" evidence="1">
    <location>
        <begin position="16"/>
        <end position="91"/>
    </location>
</feature>
<proteinExistence type="predicted"/>
<dbReference type="SUPFAM" id="SSF46785">
    <property type="entry name" value="Winged helix' DNA-binding domain"/>
    <property type="match status" value="1"/>
</dbReference>
<dbReference type="InterPro" id="IPR005149">
    <property type="entry name" value="Tscrpt_reg_PadR_N"/>
</dbReference>
<organism evidence="2 3">
    <name type="scientific">Phytomonospora endophytica</name>
    <dbReference type="NCBI Taxonomy" id="714109"/>
    <lineage>
        <taxon>Bacteria</taxon>
        <taxon>Bacillati</taxon>
        <taxon>Actinomycetota</taxon>
        <taxon>Actinomycetes</taxon>
        <taxon>Micromonosporales</taxon>
        <taxon>Micromonosporaceae</taxon>
        <taxon>Phytomonospora</taxon>
    </lineage>
</organism>
<reference evidence="2 3" key="1">
    <citation type="submission" date="2020-08" db="EMBL/GenBank/DDBJ databases">
        <title>Genomic Encyclopedia of Type Strains, Phase IV (KMG-IV): sequencing the most valuable type-strain genomes for metagenomic binning, comparative biology and taxonomic classification.</title>
        <authorList>
            <person name="Goeker M."/>
        </authorList>
    </citation>
    <scope>NUCLEOTIDE SEQUENCE [LARGE SCALE GENOMIC DNA]</scope>
    <source>
        <strain evidence="2 3">YIM 65646</strain>
    </source>
</reference>
<dbReference type="Pfam" id="PF03551">
    <property type="entry name" value="PadR"/>
    <property type="match status" value="1"/>
</dbReference>
<accession>A0A841FZ86</accession>
<dbReference type="Proteomes" id="UP000548476">
    <property type="component" value="Unassembled WGS sequence"/>
</dbReference>
<sequence>MAQRRKVGNILGLALLSLLVPGDALHPYEMARILRHTGKEQDMNIKVGSLYTVVQNLEKHGFIEAVTAERDGRRPERTPYKITPAGRAELTDWLGELVAVPQHEYPRFRAALSILGVLSPDDVVRLLERRLDALDAESAAQRRELDDAGDLPRVFLIEVEYTLAMREAEAAWVRGLLAAIADDSLSGVREWREFHDAGGRPPPEWKEMLDSE</sequence>
<evidence type="ECO:0000259" key="1">
    <source>
        <dbReference type="Pfam" id="PF03551"/>
    </source>
</evidence>
<dbReference type="InterPro" id="IPR052509">
    <property type="entry name" value="Metal_resp_DNA-bind_regulator"/>
</dbReference>
<gene>
    <name evidence="2" type="ORF">HNR73_006917</name>
</gene>
<evidence type="ECO:0000313" key="3">
    <source>
        <dbReference type="Proteomes" id="UP000548476"/>
    </source>
</evidence>
<evidence type="ECO:0000313" key="2">
    <source>
        <dbReference type="EMBL" id="MBB6039028.1"/>
    </source>
</evidence>
<comment type="caution">
    <text evidence="2">The sequence shown here is derived from an EMBL/GenBank/DDBJ whole genome shotgun (WGS) entry which is preliminary data.</text>
</comment>
<dbReference type="EMBL" id="JACHGT010000019">
    <property type="protein sequence ID" value="MBB6039028.1"/>
    <property type="molecule type" value="Genomic_DNA"/>
</dbReference>
<dbReference type="GO" id="GO:0003677">
    <property type="term" value="F:DNA binding"/>
    <property type="evidence" value="ECO:0007669"/>
    <property type="project" value="UniProtKB-KW"/>
</dbReference>
<dbReference type="Gene3D" id="1.10.10.10">
    <property type="entry name" value="Winged helix-like DNA-binding domain superfamily/Winged helix DNA-binding domain"/>
    <property type="match status" value="1"/>
</dbReference>
<dbReference type="PANTHER" id="PTHR33169:SF27">
    <property type="entry name" value="TRANSCRIPTIONAL REGULATOR PADR FAMILY PROTEIN"/>
    <property type="match status" value="1"/>
</dbReference>
<dbReference type="InterPro" id="IPR036390">
    <property type="entry name" value="WH_DNA-bd_sf"/>
</dbReference>
<keyword evidence="3" id="KW-1185">Reference proteome</keyword>